<gene>
    <name evidence="2" type="ORF">PEPS_05650</name>
</gene>
<accession>A0ABM7VBI8</accession>
<organism evidence="2 3">
    <name type="scientific">Persicobacter psychrovividus</name>
    <dbReference type="NCBI Taxonomy" id="387638"/>
    <lineage>
        <taxon>Bacteria</taxon>
        <taxon>Pseudomonadati</taxon>
        <taxon>Bacteroidota</taxon>
        <taxon>Cytophagia</taxon>
        <taxon>Cytophagales</taxon>
        <taxon>Persicobacteraceae</taxon>
        <taxon>Persicobacter</taxon>
    </lineage>
</organism>
<evidence type="ECO:0000313" key="2">
    <source>
        <dbReference type="EMBL" id="BDC98284.1"/>
    </source>
</evidence>
<evidence type="ECO:0008006" key="4">
    <source>
        <dbReference type="Google" id="ProtNLM"/>
    </source>
</evidence>
<dbReference type="Pfam" id="PF09479">
    <property type="entry name" value="Flg_new"/>
    <property type="match status" value="2"/>
</dbReference>
<evidence type="ECO:0000313" key="3">
    <source>
        <dbReference type="Proteomes" id="UP001354989"/>
    </source>
</evidence>
<protein>
    <recommendedName>
        <fullName evidence="4">InlB B-repeat-containing protein</fullName>
    </recommendedName>
</protein>
<dbReference type="Gene3D" id="2.60.40.4270">
    <property type="entry name" value="Listeria-Bacteroides repeat domain"/>
    <property type="match status" value="2"/>
</dbReference>
<dbReference type="InterPro" id="IPR042229">
    <property type="entry name" value="Listeria/Bacterioides_rpt_sf"/>
</dbReference>
<evidence type="ECO:0000256" key="1">
    <source>
        <dbReference type="ARBA" id="ARBA00004196"/>
    </source>
</evidence>
<proteinExistence type="predicted"/>
<comment type="subcellular location">
    <subcellularLocation>
        <location evidence="1">Cell envelope</location>
    </subcellularLocation>
</comment>
<dbReference type="EMBL" id="AP025292">
    <property type="protein sequence ID" value="BDC98284.1"/>
    <property type="molecule type" value="Genomic_DNA"/>
</dbReference>
<dbReference type="Proteomes" id="UP001354989">
    <property type="component" value="Chromosome"/>
</dbReference>
<sequence length="447" mass="49475">MKICNVFVALFLATLFWGCTPSEINEEPVFHTITFDANGGTEIAPQMVEDGDLAARPEDPEQEGSTFINWFEGNKLYDFSAPVHQSLTLSAQWTGNTYTVSFDTDGAAEIEAQVIDAGDFVTEPPVPAKYGYTFEGWKSDDELFDFSTPVIADLQLVADWAREQIDLTGKSPWISEVLDFRPAPGQFINKVDDELAAAKENLVGDSHQFVSLGTFGGNVSFKFDHPIVNREGNDLAIYGNSFEGNSEPGIVMVCQDLNGNGQPDADEPWYELAGSDYDLPETTHNYEITYYRPEAGQDTHIIPYKEIIDGQEKVGTRDFTDIKPFHDQPMFPAMYTEGSVTFKGTLLKSKTYDQNEGTGSEYPFYVSPKFDWGYADNAGYEQERGSVLAGADVFDLSNAVDAMGNKVTLIQVDFVKVYTATTEIAGWLGELSPEITKAADLSMLEQE</sequence>
<reference evidence="2 3" key="1">
    <citation type="submission" date="2021-12" db="EMBL/GenBank/DDBJ databases">
        <title>Genome sequencing of bacteria with rrn-lacking chromosome and rrn-plasmid.</title>
        <authorList>
            <person name="Anda M."/>
            <person name="Iwasaki W."/>
        </authorList>
    </citation>
    <scope>NUCLEOTIDE SEQUENCE [LARGE SCALE GENOMIC DNA]</scope>
    <source>
        <strain evidence="2 3">NBRC 101262</strain>
    </source>
</reference>
<dbReference type="InterPro" id="IPR013378">
    <property type="entry name" value="InlB-like_B-rpt"/>
</dbReference>
<keyword evidence="3" id="KW-1185">Reference proteome</keyword>
<name>A0ABM7VBI8_9BACT</name>